<protein>
    <submittedName>
        <fullName evidence="1">Uncharacterized protein</fullName>
    </submittedName>
</protein>
<organism evidence="1">
    <name type="scientific">Arundo donax</name>
    <name type="common">Giant reed</name>
    <name type="synonym">Donax arundinaceus</name>
    <dbReference type="NCBI Taxonomy" id="35708"/>
    <lineage>
        <taxon>Eukaryota</taxon>
        <taxon>Viridiplantae</taxon>
        <taxon>Streptophyta</taxon>
        <taxon>Embryophyta</taxon>
        <taxon>Tracheophyta</taxon>
        <taxon>Spermatophyta</taxon>
        <taxon>Magnoliopsida</taxon>
        <taxon>Liliopsida</taxon>
        <taxon>Poales</taxon>
        <taxon>Poaceae</taxon>
        <taxon>PACMAD clade</taxon>
        <taxon>Arundinoideae</taxon>
        <taxon>Arundineae</taxon>
        <taxon>Arundo</taxon>
    </lineage>
</organism>
<reference evidence="1" key="2">
    <citation type="journal article" date="2015" name="Data Brief">
        <title>Shoot transcriptome of the giant reed, Arundo donax.</title>
        <authorList>
            <person name="Barrero R.A."/>
            <person name="Guerrero F.D."/>
            <person name="Moolhuijzen P."/>
            <person name="Goolsby J.A."/>
            <person name="Tidwell J."/>
            <person name="Bellgard S.E."/>
            <person name="Bellgard M.I."/>
        </authorList>
    </citation>
    <scope>NUCLEOTIDE SEQUENCE</scope>
    <source>
        <tissue evidence="1">Shoot tissue taken approximately 20 cm above the soil surface</tissue>
    </source>
</reference>
<accession>A0A0A9GQE2</accession>
<sequence length="37" mass="4124">MPPSSIIHGTIIGEIFCSNFPRDVLFILVSVVAYFHC</sequence>
<dbReference type="EMBL" id="GBRH01171244">
    <property type="protein sequence ID" value="JAE26652.1"/>
    <property type="molecule type" value="Transcribed_RNA"/>
</dbReference>
<reference evidence="1" key="1">
    <citation type="submission" date="2014-09" db="EMBL/GenBank/DDBJ databases">
        <authorList>
            <person name="Magalhaes I.L.F."/>
            <person name="Oliveira U."/>
            <person name="Santos F.R."/>
            <person name="Vidigal T.H.D.A."/>
            <person name="Brescovit A.D."/>
            <person name="Santos A.J."/>
        </authorList>
    </citation>
    <scope>NUCLEOTIDE SEQUENCE</scope>
    <source>
        <tissue evidence="1">Shoot tissue taken approximately 20 cm above the soil surface</tissue>
    </source>
</reference>
<proteinExistence type="predicted"/>
<evidence type="ECO:0000313" key="1">
    <source>
        <dbReference type="EMBL" id="JAE26652.1"/>
    </source>
</evidence>
<dbReference type="AlphaFoldDB" id="A0A0A9GQE2"/>
<name>A0A0A9GQE2_ARUDO</name>